<keyword evidence="2 7" id="KW-0560">Oxidoreductase</keyword>
<evidence type="ECO:0000256" key="5">
    <source>
        <dbReference type="PIRSR" id="PIRSR000097-3"/>
    </source>
</evidence>
<dbReference type="HOGENOM" id="CLU_023205_0_1_9"/>
<organism evidence="7 8">
    <name type="scientific">Listeria grayi DSM 20601</name>
    <dbReference type="NCBI Taxonomy" id="525367"/>
    <lineage>
        <taxon>Bacteria</taxon>
        <taxon>Bacillati</taxon>
        <taxon>Bacillota</taxon>
        <taxon>Bacilli</taxon>
        <taxon>Bacillales</taxon>
        <taxon>Listeriaceae</taxon>
        <taxon>Listeria</taxon>
    </lineage>
</organism>
<feature type="active site" description="Proton donor" evidence="3">
    <location>
        <position position="68"/>
    </location>
</feature>
<dbReference type="STRING" id="525367.HMPREF0556_11663"/>
<evidence type="ECO:0000256" key="1">
    <source>
        <dbReference type="ARBA" id="ARBA00007905"/>
    </source>
</evidence>
<sequence length="294" mass="32389">MHTLNILSNEGDEITMITNLQDRVQLNNGVKMPGFGLGVFQVEDGNVAGPVAEAIKQGYRNIDTAAIYGNEAGVGEGIKAGLEAAGISREELFVTSKVWNGGLSYDETIQAYEDSLTKLGLDYLDLYLIHWPGDNDYQESWRAMEDLYQAGKIKAIGVCNFTTAQLENLLKDARVTPVLNQVELHPRLDQHEVRAFAAKHNILIEAWAPLMQGGLLQDETLTAIANNHGKSVAQVILRWDIQNGIITIPKSVKAERIAANADVFDFELTAEEMATINAMNTDTRVGPDPDTFRF</sequence>
<dbReference type="Pfam" id="PF00248">
    <property type="entry name" value="Aldo_ket_red"/>
    <property type="match status" value="1"/>
</dbReference>
<reference evidence="7" key="1">
    <citation type="submission" date="2010-06" db="EMBL/GenBank/DDBJ databases">
        <authorList>
            <person name="Muzny D."/>
            <person name="Qin X."/>
            <person name="Buhay C."/>
            <person name="Dugan-Rocha S."/>
            <person name="Ding Y."/>
            <person name="Chen G."/>
            <person name="Hawes A."/>
            <person name="Holder M."/>
            <person name="Jhangiani S."/>
            <person name="Johnson A."/>
            <person name="Khan Z."/>
            <person name="Li Z."/>
            <person name="Liu W."/>
            <person name="Liu X."/>
            <person name="Perez L."/>
            <person name="Shen H."/>
            <person name="Wang Q."/>
            <person name="Watt J."/>
            <person name="Xi L."/>
            <person name="Xin Y."/>
            <person name="Zhou J."/>
            <person name="Deng J."/>
            <person name="Jiang H."/>
            <person name="Liu Y."/>
            <person name="Qu J."/>
            <person name="Song X.-Z."/>
            <person name="Zhang L."/>
            <person name="Villasana D."/>
            <person name="Johnson A."/>
            <person name="Liu J."/>
            <person name="Liyanage D."/>
            <person name="Lorensuhewa L."/>
            <person name="Robinson T."/>
            <person name="Song A."/>
            <person name="Song B.-B."/>
            <person name="Dinh H."/>
            <person name="Thornton R."/>
            <person name="Coyle M."/>
            <person name="Francisco L."/>
            <person name="Jackson L."/>
            <person name="Javaid M."/>
            <person name="Korchina V."/>
            <person name="Kovar C."/>
            <person name="Mata R."/>
            <person name="Mathew T."/>
            <person name="Ngo R."/>
            <person name="Nguyen L."/>
            <person name="Nguyen N."/>
            <person name="Okwuonu G."/>
            <person name="Ongeri F."/>
            <person name="Pham C."/>
            <person name="Simmons D."/>
            <person name="Wilczek-Boney K."/>
            <person name="Hale W."/>
            <person name="Jakkamsetti A."/>
            <person name="Pham P."/>
            <person name="Ruth R."/>
            <person name="San Lucas F."/>
            <person name="Warren J."/>
            <person name="Zhang J."/>
            <person name="Zhao Z."/>
            <person name="Zhou C."/>
            <person name="Zhu D."/>
            <person name="Lee S."/>
            <person name="Bess C."/>
            <person name="Blankenburg K."/>
            <person name="Forbes L."/>
            <person name="Fu Q."/>
            <person name="Gubbala S."/>
            <person name="Hirani K."/>
            <person name="Jayaseelan J.C."/>
            <person name="Lara F."/>
            <person name="Munidasa M."/>
            <person name="Palculict T."/>
            <person name="Patil S."/>
            <person name="Pu L.-L."/>
            <person name="Saada N."/>
            <person name="Tang L."/>
            <person name="Weissenberger G."/>
            <person name="Zhu Y."/>
            <person name="Hemphill L."/>
            <person name="Shang Y."/>
            <person name="Youmans B."/>
            <person name="Ayvaz T."/>
            <person name="Ross M."/>
            <person name="Santibanez J."/>
            <person name="Aqrawi P."/>
            <person name="Gross S."/>
            <person name="Joshi V."/>
            <person name="Fowler G."/>
            <person name="Nazareth L."/>
            <person name="Reid J."/>
            <person name="Worley K."/>
            <person name="Petrosino J."/>
            <person name="Highlander S."/>
            <person name="Gibbs R."/>
        </authorList>
    </citation>
    <scope>NUCLEOTIDE SEQUENCE [LARGE SCALE GENOMIC DNA]</scope>
    <source>
        <strain evidence="7">DSM 20601</strain>
    </source>
</reference>
<comment type="caution">
    <text evidence="7">The sequence shown here is derived from an EMBL/GenBank/DDBJ whole genome shotgun (WGS) entry which is preliminary data.</text>
</comment>
<dbReference type="PRINTS" id="PR00069">
    <property type="entry name" value="ALDKETRDTASE"/>
</dbReference>
<comment type="similarity">
    <text evidence="1">Belongs to the aldo/keto reductase family.</text>
</comment>
<keyword evidence="8" id="KW-1185">Reference proteome</keyword>
<dbReference type="eggNOG" id="COG0656">
    <property type="taxonomic scope" value="Bacteria"/>
</dbReference>
<dbReference type="PROSITE" id="PS00062">
    <property type="entry name" value="ALDOKETO_REDUCTASE_2"/>
    <property type="match status" value="1"/>
</dbReference>
<evidence type="ECO:0000313" key="8">
    <source>
        <dbReference type="Proteomes" id="UP000010119"/>
    </source>
</evidence>
<evidence type="ECO:0000313" key="7">
    <source>
        <dbReference type="EMBL" id="EFI82978.1"/>
    </source>
</evidence>
<dbReference type="PIRSF" id="PIRSF000097">
    <property type="entry name" value="AKR"/>
    <property type="match status" value="1"/>
</dbReference>
<evidence type="ECO:0000256" key="2">
    <source>
        <dbReference type="ARBA" id="ARBA00023002"/>
    </source>
</evidence>
<feature type="domain" description="NADP-dependent oxidoreductase" evidence="6">
    <location>
        <begin position="50"/>
        <end position="280"/>
    </location>
</feature>
<evidence type="ECO:0000256" key="3">
    <source>
        <dbReference type="PIRSR" id="PIRSR000097-1"/>
    </source>
</evidence>
<dbReference type="PROSITE" id="PS00063">
    <property type="entry name" value="ALDOKETO_REDUCTASE_3"/>
    <property type="match status" value="1"/>
</dbReference>
<evidence type="ECO:0000259" key="6">
    <source>
        <dbReference type="Pfam" id="PF00248"/>
    </source>
</evidence>
<protein>
    <submittedName>
        <fullName evidence="7">Oxidoreductase, aldo/keto reductase family protein</fullName>
        <ecNumber evidence="7">1.1.1.274</ecNumber>
    </submittedName>
</protein>
<gene>
    <name evidence="7" type="primary">dkgB2</name>
    <name evidence="7" type="ORF">HMPREF0556_11663</name>
</gene>
<dbReference type="InterPro" id="IPR020471">
    <property type="entry name" value="AKR"/>
</dbReference>
<dbReference type="SUPFAM" id="SSF51430">
    <property type="entry name" value="NAD(P)-linked oxidoreductase"/>
    <property type="match status" value="1"/>
</dbReference>
<evidence type="ECO:0000256" key="4">
    <source>
        <dbReference type="PIRSR" id="PIRSR000097-2"/>
    </source>
</evidence>
<dbReference type="InterPro" id="IPR036812">
    <property type="entry name" value="NAD(P)_OxRdtase_dom_sf"/>
</dbReference>
<dbReference type="InterPro" id="IPR023210">
    <property type="entry name" value="NADP_OxRdtase_dom"/>
</dbReference>
<feature type="site" description="Lowers pKa of active site Tyr" evidence="5">
    <location>
        <position position="97"/>
    </location>
</feature>
<name>D7UZY3_LISGR</name>
<dbReference type="InterPro" id="IPR018170">
    <property type="entry name" value="Aldo/ket_reductase_CS"/>
</dbReference>
<dbReference type="Gene3D" id="3.20.20.100">
    <property type="entry name" value="NADP-dependent oxidoreductase domain"/>
    <property type="match status" value="1"/>
</dbReference>
<dbReference type="AlphaFoldDB" id="D7UZY3"/>
<accession>D7UZY3</accession>
<dbReference type="Proteomes" id="UP000010119">
    <property type="component" value="Unassembled WGS sequence"/>
</dbReference>
<dbReference type="PANTHER" id="PTHR43827:SF1">
    <property type="entry name" value="2,5-DIKETO-D-GLUCONIC ACID REDUCTASE"/>
    <property type="match status" value="1"/>
</dbReference>
<dbReference type="EMBL" id="ACCR02000005">
    <property type="protein sequence ID" value="EFI82978.1"/>
    <property type="molecule type" value="Genomic_DNA"/>
</dbReference>
<dbReference type="PANTHER" id="PTHR43827">
    <property type="entry name" value="2,5-DIKETO-D-GLUCONIC ACID REDUCTASE"/>
    <property type="match status" value="1"/>
</dbReference>
<dbReference type="GO" id="GO:0050580">
    <property type="term" value="F:2,5-didehydrogluconate reductase activity"/>
    <property type="evidence" value="ECO:0007669"/>
    <property type="project" value="UniProtKB-EC"/>
</dbReference>
<feature type="binding site" evidence="4">
    <location>
        <position position="130"/>
    </location>
    <ligand>
        <name>substrate</name>
    </ligand>
</feature>
<dbReference type="EC" id="1.1.1.274" evidence="7"/>
<proteinExistence type="inferred from homology"/>
<dbReference type="FunFam" id="3.20.20.100:FF:000015">
    <property type="entry name" value="Oxidoreductase, aldo/keto reductase family"/>
    <property type="match status" value="1"/>
</dbReference>